<dbReference type="Gene3D" id="3.40.50.10490">
    <property type="entry name" value="Glucose-6-phosphate isomerase like protein, domain 1"/>
    <property type="match status" value="1"/>
</dbReference>
<dbReference type="OrthoDB" id="148317at2"/>
<dbReference type="PANTHER" id="PTHR30514">
    <property type="entry name" value="GLUCOKINASE"/>
    <property type="match status" value="1"/>
</dbReference>
<feature type="domain" description="SIS" evidence="5">
    <location>
        <begin position="128"/>
        <end position="268"/>
    </location>
</feature>
<dbReference type="EMBL" id="CP016757">
    <property type="protein sequence ID" value="ANZ45660.1"/>
    <property type="molecule type" value="Genomic_DNA"/>
</dbReference>
<dbReference type="RefSeq" id="WP_066746388.1">
    <property type="nucleotide sequence ID" value="NZ_CP016757.1"/>
</dbReference>
<organism evidence="6 7">
    <name type="scientific">Cloacibacillus porcorum</name>
    <dbReference type="NCBI Taxonomy" id="1197717"/>
    <lineage>
        <taxon>Bacteria</taxon>
        <taxon>Thermotogati</taxon>
        <taxon>Synergistota</taxon>
        <taxon>Synergistia</taxon>
        <taxon>Synergistales</taxon>
        <taxon>Synergistaceae</taxon>
        <taxon>Cloacibacillus</taxon>
    </lineage>
</organism>
<dbReference type="PANTHER" id="PTHR30514:SF1">
    <property type="entry name" value="HTH-TYPE TRANSCRIPTIONAL REGULATOR HEXR-RELATED"/>
    <property type="match status" value="1"/>
</dbReference>
<dbReference type="AlphaFoldDB" id="A0A1B2I6R7"/>
<accession>A0A1B2I6R7</accession>
<dbReference type="GO" id="GO:1901135">
    <property type="term" value="P:carbohydrate derivative metabolic process"/>
    <property type="evidence" value="ECO:0007669"/>
    <property type="project" value="InterPro"/>
</dbReference>
<dbReference type="STRING" id="1197717.BED41_11580"/>
<keyword evidence="1" id="KW-0805">Transcription regulation</keyword>
<dbReference type="GO" id="GO:0003677">
    <property type="term" value="F:DNA binding"/>
    <property type="evidence" value="ECO:0007669"/>
    <property type="project" value="UniProtKB-KW"/>
</dbReference>
<evidence type="ECO:0000256" key="3">
    <source>
        <dbReference type="ARBA" id="ARBA00023163"/>
    </source>
</evidence>
<protein>
    <recommendedName>
        <fullName evidence="8">RpiR family transcriptional regulator</fullName>
    </recommendedName>
</protein>
<evidence type="ECO:0000259" key="4">
    <source>
        <dbReference type="PROSITE" id="PS51071"/>
    </source>
</evidence>
<evidence type="ECO:0000256" key="2">
    <source>
        <dbReference type="ARBA" id="ARBA00023125"/>
    </source>
</evidence>
<proteinExistence type="predicted"/>
<dbReference type="InterPro" id="IPR036388">
    <property type="entry name" value="WH-like_DNA-bd_sf"/>
</dbReference>
<dbReference type="GeneID" id="83058487"/>
<sequence length="286" mass="31305">MREKSTSGAFYSRVQEKLDSLSKKERKTVEYMADNQEKLIYASITELAELAGTSEATVTRVCTKLGYSGFQALKVGVARELVSPQEKIHEDLNADSSAEVIIDKIFSSAIQTMTMTQRALDASAVARCIEVLCRARRIVVIGNGNSGAIAMDAQHKFLRIGLNVSAYTDDHMQMIAMASLGKEDVVMAISHSGSSRDVADAIRFVKENGATVISLTSNGISPVSKLADIRLYTHSQETRYRTYAIASRMAELTIIDTLYTGVSLKLGESAIQNFEALEKALVVKKY</sequence>
<dbReference type="GO" id="GO:0097367">
    <property type="term" value="F:carbohydrate derivative binding"/>
    <property type="evidence" value="ECO:0007669"/>
    <property type="project" value="InterPro"/>
</dbReference>
<dbReference type="PROSITE" id="PS51071">
    <property type="entry name" value="HTH_RPIR"/>
    <property type="match status" value="1"/>
</dbReference>
<dbReference type="KEGG" id="cpor:BED41_11580"/>
<evidence type="ECO:0000259" key="5">
    <source>
        <dbReference type="PROSITE" id="PS51464"/>
    </source>
</evidence>
<dbReference type="Pfam" id="PF01418">
    <property type="entry name" value="HTH_6"/>
    <property type="match status" value="1"/>
</dbReference>
<dbReference type="InterPro" id="IPR001347">
    <property type="entry name" value="SIS_dom"/>
</dbReference>
<dbReference type="Pfam" id="PF01380">
    <property type="entry name" value="SIS"/>
    <property type="match status" value="1"/>
</dbReference>
<dbReference type="InterPro" id="IPR047640">
    <property type="entry name" value="RpiR-like"/>
</dbReference>
<gene>
    <name evidence="6" type="ORF">BED41_11580</name>
</gene>
<dbReference type="Proteomes" id="UP000093044">
    <property type="component" value="Chromosome"/>
</dbReference>
<keyword evidence="2" id="KW-0238">DNA-binding</keyword>
<dbReference type="PROSITE" id="PS51464">
    <property type="entry name" value="SIS"/>
    <property type="match status" value="1"/>
</dbReference>
<dbReference type="SUPFAM" id="SSF46689">
    <property type="entry name" value="Homeodomain-like"/>
    <property type="match status" value="1"/>
</dbReference>
<name>A0A1B2I6R7_9BACT</name>
<evidence type="ECO:0000313" key="7">
    <source>
        <dbReference type="Proteomes" id="UP000093044"/>
    </source>
</evidence>
<evidence type="ECO:0000313" key="6">
    <source>
        <dbReference type="EMBL" id="ANZ45660.1"/>
    </source>
</evidence>
<keyword evidence="7" id="KW-1185">Reference proteome</keyword>
<dbReference type="InterPro" id="IPR000281">
    <property type="entry name" value="HTH_RpiR"/>
</dbReference>
<dbReference type="CDD" id="cd05013">
    <property type="entry name" value="SIS_RpiR"/>
    <property type="match status" value="1"/>
</dbReference>
<evidence type="ECO:0008006" key="8">
    <source>
        <dbReference type="Google" id="ProtNLM"/>
    </source>
</evidence>
<feature type="domain" description="HTH rpiR-type" evidence="4">
    <location>
        <begin position="8"/>
        <end position="84"/>
    </location>
</feature>
<dbReference type="InterPro" id="IPR046348">
    <property type="entry name" value="SIS_dom_sf"/>
</dbReference>
<dbReference type="InterPro" id="IPR009057">
    <property type="entry name" value="Homeodomain-like_sf"/>
</dbReference>
<dbReference type="Gene3D" id="1.10.10.10">
    <property type="entry name" value="Winged helix-like DNA-binding domain superfamily/Winged helix DNA-binding domain"/>
    <property type="match status" value="1"/>
</dbReference>
<dbReference type="InterPro" id="IPR035472">
    <property type="entry name" value="RpiR-like_SIS"/>
</dbReference>
<evidence type="ECO:0000256" key="1">
    <source>
        <dbReference type="ARBA" id="ARBA00023015"/>
    </source>
</evidence>
<reference evidence="6" key="1">
    <citation type="submission" date="2016-08" db="EMBL/GenBank/DDBJ databases">
        <title>Complete genome of Cloacibacillus porcorum.</title>
        <authorList>
            <person name="Looft T."/>
            <person name="Bayles D.O."/>
            <person name="Alt D.P."/>
        </authorList>
    </citation>
    <scope>NUCLEOTIDE SEQUENCE [LARGE SCALE GENOMIC DNA]</scope>
    <source>
        <strain evidence="6">CL-84</strain>
    </source>
</reference>
<dbReference type="GO" id="GO:0003700">
    <property type="term" value="F:DNA-binding transcription factor activity"/>
    <property type="evidence" value="ECO:0007669"/>
    <property type="project" value="InterPro"/>
</dbReference>
<dbReference type="SUPFAM" id="SSF53697">
    <property type="entry name" value="SIS domain"/>
    <property type="match status" value="1"/>
</dbReference>
<keyword evidence="3" id="KW-0804">Transcription</keyword>